<dbReference type="AlphaFoldDB" id="A0A1C7MC35"/>
<evidence type="ECO:0000313" key="3">
    <source>
        <dbReference type="EMBL" id="OBZ73979.1"/>
    </source>
</evidence>
<accession>A0A1C7MC35</accession>
<dbReference type="InterPro" id="IPR011009">
    <property type="entry name" value="Kinase-like_dom_sf"/>
</dbReference>
<protein>
    <recommendedName>
        <fullName evidence="2">Fungal-type protein kinase domain-containing protein</fullName>
    </recommendedName>
</protein>
<organism evidence="3 4">
    <name type="scientific">Grifola frondosa</name>
    <name type="common">Maitake</name>
    <name type="synonym">Polyporus frondosus</name>
    <dbReference type="NCBI Taxonomy" id="5627"/>
    <lineage>
        <taxon>Eukaryota</taxon>
        <taxon>Fungi</taxon>
        <taxon>Dikarya</taxon>
        <taxon>Basidiomycota</taxon>
        <taxon>Agaricomycotina</taxon>
        <taxon>Agaricomycetes</taxon>
        <taxon>Polyporales</taxon>
        <taxon>Grifolaceae</taxon>
        <taxon>Grifola</taxon>
    </lineage>
</organism>
<feature type="domain" description="Fungal-type protein kinase" evidence="2">
    <location>
        <begin position="118"/>
        <end position="362"/>
    </location>
</feature>
<dbReference type="SUPFAM" id="SSF56112">
    <property type="entry name" value="Protein kinase-like (PK-like)"/>
    <property type="match status" value="1"/>
</dbReference>
<dbReference type="EMBL" id="LUGG01000006">
    <property type="protein sequence ID" value="OBZ73979.1"/>
    <property type="molecule type" value="Genomic_DNA"/>
</dbReference>
<dbReference type="InterPro" id="IPR040976">
    <property type="entry name" value="Pkinase_fungal"/>
</dbReference>
<dbReference type="Proteomes" id="UP000092993">
    <property type="component" value="Unassembled WGS sequence"/>
</dbReference>
<dbReference type="PANTHER" id="PTHR38248">
    <property type="entry name" value="FUNK1 6"/>
    <property type="match status" value="1"/>
</dbReference>
<reference evidence="3 4" key="1">
    <citation type="submission" date="2016-03" db="EMBL/GenBank/DDBJ databases">
        <title>Whole genome sequencing of Grifola frondosa 9006-11.</title>
        <authorList>
            <person name="Min B."/>
            <person name="Park H."/>
            <person name="Kim J.-G."/>
            <person name="Cho H."/>
            <person name="Oh Y.-L."/>
            <person name="Kong W.-S."/>
            <person name="Choi I.-G."/>
        </authorList>
    </citation>
    <scope>NUCLEOTIDE SEQUENCE [LARGE SCALE GENOMIC DNA]</scope>
    <source>
        <strain evidence="3 4">9006-11</strain>
    </source>
</reference>
<dbReference type="OMA" id="HRCITIT"/>
<dbReference type="Pfam" id="PF17667">
    <property type="entry name" value="Pkinase_fungal"/>
    <property type="match status" value="2"/>
</dbReference>
<name>A0A1C7MC35_GRIFR</name>
<evidence type="ECO:0000256" key="1">
    <source>
        <dbReference type="SAM" id="MobiDB-lite"/>
    </source>
</evidence>
<feature type="domain" description="Fungal-type protein kinase" evidence="2">
    <location>
        <begin position="385"/>
        <end position="513"/>
    </location>
</feature>
<keyword evidence="4" id="KW-1185">Reference proteome</keyword>
<comment type="caution">
    <text evidence="3">The sequence shown here is derived from an EMBL/GenBank/DDBJ whole genome shotgun (WGS) entry which is preliminary data.</text>
</comment>
<dbReference type="OrthoDB" id="2791154at2759"/>
<proteinExistence type="predicted"/>
<evidence type="ECO:0000259" key="2">
    <source>
        <dbReference type="Pfam" id="PF17667"/>
    </source>
</evidence>
<sequence length="747" mass="84720">MYSGICEGLEISLPDGEPRFAIKDTGRWPEASKDSATDCSASGKKPDLGIYPCYPQALKEIAIDLSEWPEKTCKSLGPRLDYVASPSWAWVDMPVEITHNLKTAPFSQKEKKDWLPNNDEARKSRGQLADYARQILAHQHRQFLFMILFIRDHARLMRWDRVGAIVSKPFNYVKSPDTLGRFVYQYANMTAAERGFDPTATLATAEEIETLRSYVESVTNISDYVKSCLNDVLRLHVHGWPIYKIELILGESELKECDTTERKNTRGGTKRRVGGPKTAEETKEDSRQYLLVGYALDYSRSLTGRGTKCFAAYDMTTHQAVLLKDTWRPVSANIRTEGEVYERIHSKGVRYIATVLHCGDVGGTQPQQTLTQEWIREDHPSILCQNHYRLVFAEIGRPLQTYEHSLQMTEVIYCALLAHQDAWTKAEVLHCDISDGNVLIYEAVDQDGNVTTSTGLLNDWDLAKYKEDMTEPHTQNSRSGTWQFMSALLLKFPKKPHEVSDDLESFVHLINWLSFQYHEQTMKDPGVLNEELRSIYDQFVTNAEGYDIGGLRKLDKNKAGESPVDLSIDSSHRTLLKSLAKLVAEHYAAIKPKASDSDTQMGSDSKVPRAHRCITITAKTSAPSQDVHPPVLVRQPVLNAHDAIIAQFENALAQDSWYPDKTHNLLMNTAVPYEPLFSSELWRIWTAAERRLYDTALLAESQLPPPQVSVRESAVVGHRSLWSSRNQLSIAVRTSFCWWSFFKISPN</sequence>
<gene>
    <name evidence="3" type="ORF">A0H81_06531</name>
</gene>
<feature type="region of interest" description="Disordered" evidence="1">
    <location>
        <begin position="258"/>
        <end position="284"/>
    </location>
</feature>
<dbReference type="PANTHER" id="PTHR38248:SF2">
    <property type="entry name" value="FUNK1 11"/>
    <property type="match status" value="1"/>
</dbReference>
<evidence type="ECO:0000313" key="4">
    <source>
        <dbReference type="Proteomes" id="UP000092993"/>
    </source>
</evidence>